<dbReference type="PROSITE" id="PS00592">
    <property type="entry name" value="GH9_2"/>
    <property type="match status" value="1"/>
</dbReference>
<name>W4V4B0_9FIRM</name>
<comment type="similarity">
    <text evidence="7 9">Belongs to the glycosyl hydrolase 9 (cellulase E) family.</text>
</comment>
<evidence type="ECO:0000256" key="4">
    <source>
        <dbReference type="ARBA" id="ARBA00023277"/>
    </source>
</evidence>
<dbReference type="EC" id="3.2.1.-" evidence="9"/>
<dbReference type="STRING" id="1294263.JCM21531_1056"/>
<feature type="domain" description="Dockerin" evidence="10">
    <location>
        <begin position="275"/>
        <end position="345"/>
    </location>
</feature>
<dbReference type="InterPro" id="IPR018221">
    <property type="entry name" value="Glyco_hydro_9_His_AS"/>
</dbReference>
<dbReference type="GO" id="GO:0004553">
    <property type="term" value="F:hydrolase activity, hydrolyzing O-glycosyl compounds"/>
    <property type="evidence" value="ECO:0007669"/>
    <property type="project" value="UniProtKB-UniRule"/>
</dbReference>
<dbReference type="InterPro" id="IPR018247">
    <property type="entry name" value="EF_Hand_1_Ca_BS"/>
</dbReference>
<feature type="active site" evidence="7">
    <location>
        <position position="212"/>
    </location>
</feature>
<evidence type="ECO:0000313" key="12">
    <source>
        <dbReference type="Proteomes" id="UP000019109"/>
    </source>
</evidence>
<dbReference type="InterPro" id="IPR001701">
    <property type="entry name" value="Glyco_hydro_9"/>
</dbReference>
<evidence type="ECO:0000256" key="3">
    <source>
        <dbReference type="ARBA" id="ARBA00023001"/>
    </source>
</evidence>
<keyword evidence="3" id="KW-0136">Cellulose degradation</keyword>
<protein>
    <recommendedName>
        <fullName evidence="9">Glucanase</fullName>
        <ecNumber evidence="9">3.2.1.-</ecNumber>
    </recommendedName>
</protein>
<gene>
    <name evidence="11" type="ORF">JCM21531_1056</name>
</gene>
<evidence type="ECO:0000256" key="5">
    <source>
        <dbReference type="ARBA" id="ARBA00023295"/>
    </source>
</evidence>
<dbReference type="PROSITE" id="PS51766">
    <property type="entry name" value="DOCKERIN"/>
    <property type="match status" value="1"/>
</dbReference>
<dbReference type="Gene3D" id="1.50.10.10">
    <property type="match status" value="1"/>
</dbReference>
<dbReference type="InterPro" id="IPR036439">
    <property type="entry name" value="Dockerin_dom_sf"/>
</dbReference>
<keyword evidence="5 7" id="KW-0326">Glycosidase</keyword>
<keyword evidence="1" id="KW-0732">Signal</keyword>
<sequence>MTAMASRIFRPYDPEYADKCINAAKVSYEFLKANPANVLANQNGFSTGEYATVSDADDRLWAAAEMWQTLGDEEYLRDFETRAAQFSKKIEADFDWDNVGNLGMFTYLLSKRPGKNSSLEQSIRNSLITTADSIVQTSRQHGYGRTLGRTYYWGCNGTVVRQTMILQVANKISPSSDYVNAALDAISHVFGRNYYNRSYVTGLGINPPMNPHDRRSGADGIWEPWPGYLVGGGWPGPRDWVDIQDSYETNEVAINWNAALIYALAGFVNYDSAQDDVLYGDVNDDGKVNSTDLTLLKRYLLKSVSNLPSAKAEKNADVNRDGKINSSDVTVLSRYLLKVIIELPV</sequence>
<organism evidence="11 12">
    <name type="scientific">Acetivibrio straminisolvens JCM 21531</name>
    <dbReference type="NCBI Taxonomy" id="1294263"/>
    <lineage>
        <taxon>Bacteria</taxon>
        <taxon>Bacillati</taxon>
        <taxon>Bacillota</taxon>
        <taxon>Clostridia</taxon>
        <taxon>Eubacteriales</taxon>
        <taxon>Oscillospiraceae</taxon>
        <taxon>Acetivibrio</taxon>
    </lineage>
</organism>
<evidence type="ECO:0000256" key="1">
    <source>
        <dbReference type="ARBA" id="ARBA00022729"/>
    </source>
</evidence>
<dbReference type="InterPro" id="IPR033126">
    <property type="entry name" value="Glyco_hydro_9_Asp/Glu_AS"/>
</dbReference>
<comment type="caution">
    <text evidence="11">The sequence shown here is derived from an EMBL/GenBank/DDBJ whole genome shotgun (WGS) entry which is preliminary data.</text>
</comment>
<dbReference type="Pfam" id="PF00404">
    <property type="entry name" value="Dockerin_1"/>
    <property type="match status" value="1"/>
</dbReference>
<dbReference type="PROSITE" id="PS00448">
    <property type="entry name" value="CLOS_CELLULOSOME_RPT"/>
    <property type="match status" value="2"/>
</dbReference>
<reference evidence="11" key="1">
    <citation type="journal article" date="2014" name="Genome Announc.">
        <title>Draft Genome Sequence of Clostridium straminisolvens Strain JCM 21531T, Isolated from a Cellulose-Degrading Bacterial Community.</title>
        <authorList>
            <person name="Yuki M."/>
            <person name="Oshima K."/>
            <person name="Suda W."/>
            <person name="Sakamoto M."/>
            <person name="Kitamura K."/>
            <person name="Iida T."/>
            <person name="Hattori M."/>
            <person name="Ohkuma M."/>
        </authorList>
    </citation>
    <scope>NUCLEOTIDE SEQUENCE [LARGE SCALE GENOMIC DNA]</scope>
    <source>
        <strain evidence="11">JCM 21531</strain>
    </source>
</reference>
<dbReference type="InterPro" id="IPR002105">
    <property type="entry name" value="Dockerin_1_rpt"/>
</dbReference>
<dbReference type="FunFam" id="1.10.1330.10:FF:000001">
    <property type="entry name" value="Endoglucanase D"/>
    <property type="match status" value="1"/>
</dbReference>
<dbReference type="PROSITE" id="PS00018">
    <property type="entry name" value="EF_HAND_1"/>
    <property type="match status" value="2"/>
</dbReference>
<dbReference type="PANTHER" id="PTHR22298">
    <property type="entry name" value="ENDO-1,4-BETA-GLUCANASE"/>
    <property type="match status" value="1"/>
</dbReference>
<dbReference type="InterPro" id="IPR012341">
    <property type="entry name" value="6hp_glycosidase-like_sf"/>
</dbReference>
<dbReference type="Pfam" id="PF00759">
    <property type="entry name" value="Glyco_hydro_9"/>
    <property type="match status" value="1"/>
</dbReference>
<evidence type="ECO:0000256" key="6">
    <source>
        <dbReference type="ARBA" id="ARBA00023326"/>
    </source>
</evidence>
<dbReference type="AlphaFoldDB" id="W4V4B0"/>
<dbReference type="PROSITE" id="PS00698">
    <property type="entry name" value="GH9_3"/>
    <property type="match status" value="1"/>
</dbReference>
<evidence type="ECO:0000256" key="9">
    <source>
        <dbReference type="RuleBase" id="RU361166"/>
    </source>
</evidence>
<dbReference type="SUPFAM" id="SSF63446">
    <property type="entry name" value="Type I dockerin domain"/>
    <property type="match status" value="1"/>
</dbReference>
<dbReference type="EMBL" id="BAVR01000009">
    <property type="protein sequence ID" value="GAE87668.1"/>
    <property type="molecule type" value="Genomic_DNA"/>
</dbReference>
<dbReference type="GO" id="GO:0030245">
    <property type="term" value="P:cellulose catabolic process"/>
    <property type="evidence" value="ECO:0007669"/>
    <property type="project" value="UniProtKB-KW"/>
</dbReference>
<keyword evidence="12" id="KW-1185">Reference proteome</keyword>
<keyword evidence="2 7" id="KW-0378">Hydrolase</keyword>
<accession>W4V4B0</accession>
<dbReference type="CDD" id="cd14256">
    <property type="entry name" value="Dockerin_I"/>
    <property type="match status" value="1"/>
</dbReference>
<feature type="active site" evidence="8">
    <location>
        <position position="242"/>
    </location>
</feature>
<dbReference type="Gene3D" id="1.10.1330.10">
    <property type="entry name" value="Dockerin domain"/>
    <property type="match status" value="1"/>
</dbReference>
<evidence type="ECO:0000256" key="2">
    <source>
        <dbReference type="ARBA" id="ARBA00022801"/>
    </source>
</evidence>
<evidence type="ECO:0000256" key="8">
    <source>
        <dbReference type="PROSITE-ProRule" id="PRU10060"/>
    </source>
</evidence>
<dbReference type="InterPro" id="IPR008928">
    <property type="entry name" value="6-hairpin_glycosidase_sf"/>
</dbReference>
<dbReference type="SUPFAM" id="SSF48208">
    <property type="entry name" value="Six-hairpin glycosidases"/>
    <property type="match status" value="1"/>
</dbReference>
<dbReference type="InterPro" id="IPR016134">
    <property type="entry name" value="Dockerin_dom"/>
</dbReference>
<dbReference type="Proteomes" id="UP000019109">
    <property type="component" value="Unassembled WGS sequence"/>
</dbReference>
<evidence type="ECO:0000256" key="7">
    <source>
        <dbReference type="PROSITE-ProRule" id="PRU10059"/>
    </source>
</evidence>
<keyword evidence="4 7" id="KW-0119">Carbohydrate metabolism</keyword>
<evidence type="ECO:0000259" key="10">
    <source>
        <dbReference type="PROSITE" id="PS51766"/>
    </source>
</evidence>
<feature type="active site" evidence="8">
    <location>
        <position position="251"/>
    </location>
</feature>
<evidence type="ECO:0000313" key="11">
    <source>
        <dbReference type="EMBL" id="GAE87668.1"/>
    </source>
</evidence>
<keyword evidence="6 7" id="KW-0624">Polysaccharide degradation</keyword>
<proteinExistence type="inferred from homology"/>